<dbReference type="GO" id="GO:0003824">
    <property type="term" value="F:catalytic activity"/>
    <property type="evidence" value="ECO:0007669"/>
    <property type="project" value="UniProtKB-KW"/>
</dbReference>
<dbReference type="InterPro" id="IPR050951">
    <property type="entry name" value="Retrovirus_Pol_polyprotein"/>
</dbReference>
<dbReference type="InterPro" id="IPR041588">
    <property type="entry name" value="Integrase_H2C2"/>
</dbReference>
<dbReference type="CDD" id="cd09274">
    <property type="entry name" value="RNase_HI_RT_Ty3"/>
    <property type="match status" value="1"/>
</dbReference>
<reference evidence="4 5" key="1">
    <citation type="journal article" date="2023" name="Life. Sci Alliance">
        <title>Evolutionary insights into 3D genome organization and epigenetic landscape of Vigna mungo.</title>
        <authorList>
            <person name="Junaid A."/>
            <person name="Singh B."/>
            <person name="Bhatia S."/>
        </authorList>
    </citation>
    <scope>NUCLEOTIDE SEQUENCE [LARGE SCALE GENOMIC DNA]</scope>
    <source>
        <strain evidence="4">Urdbean</strain>
    </source>
</reference>
<name>A0AAQ3MGU5_VIGMU</name>
<dbReference type="Proteomes" id="UP001374535">
    <property type="component" value="Chromosome 11"/>
</dbReference>
<dbReference type="AlphaFoldDB" id="A0AAQ3MGU5"/>
<evidence type="ECO:0000313" key="4">
    <source>
        <dbReference type="EMBL" id="WVY90954.1"/>
    </source>
</evidence>
<dbReference type="InterPro" id="IPR043128">
    <property type="entry name" value="Rev_trsase/Diguanyl_cyclase"/>
</dbReference>
<dbReference type="InterPro" id="IPR043502">
    <property type="entry name" value="DNA/RNA_pol_sf"/>
</dbReference>
<sequence length="311" mass="35896">METSKLEAINSWPQPTSLKQLRGFLGLTGYYRRFIRNYASMASPLTDLSKKNSFHWSELASQAFLLLKKAMTSAPVLAIPNFKEPFILETDTPGSGIGAILSQAHHPVAYFSKKLSPRMQKQSTYAREFNAITEALAKFRHYLLGHKFIIKTDQTSLKELLEQTLQTPEQQQWLPKFLGYDFTIQYKPGKDNVPADALSRSLFMAWSKPTNNWLIKVAEETKKDNILHELLNQHAQGVKIYHNYEIKDGLVFRKGKLMILEDSFLRHQILQEFHDTKIGGHAGRTKTVARICTQFYWPKMQEDIKTYIKKL</sequence>
<dbReference type="Gene3D" id="3.10.20.370">
    <property type="match status" value="1"/>
</dbReference>
<dbReference type="FunFam" id="3.30.70.270:FF:000020">
    <property type="entry name" value="Transposon Tf2-6 polyprotein-like Protein"/>
    <property type="match status" value="1"/>
</dbReference>
<dbReference type="Pfam" id="PF17919">
    <property type="entry name" value="RT_RNaseH_2"/>
    <property type="match status" value="1"/>
</dbReference>
<keyword evidence="5" id="KW-1185">Reference proteome</keyword>
<feature type="domain" description="Integrase zinc-binding" evidence="3">
    <location>
        <begin position="265"/>
        <end position="309"/>
    </location>
</feature>
<dbReference type="Gene3D" id="3.30.70.270">
    <property type="match status" value="1"/>
</dbReference>
<evidence type="ECO:0000313" key="5">
    <source>
        <dbReference type="Proteomes" id="UP001374535"/>
    </source>
</evidence>
<gene>
    <name evidence="4" type="ORF">V8G54_036468</name>
</gene>
<evidence type="ECO:0000259" key="3">
    <source>
        <dbReference type="Pfam" id="PF17921"/>
    </source>
</evidence>
<keyword evidence="1" id="KW-0511">Multifunctional enzyme</keyword>
<dbReference type="EMBL" id="CP144690">
    <property type="protein sequence ID" value="WVY90954.1"/>
    <property type="molecule type" value="Genomic_DNA"/>
</dbReference>
<proteinExistence type="predicted"/>
<dbReference type="PANTHER" id="PTHR37984:SF5">
    <property type="entry name" value="PROTEIN NYNRIN-LIKE"/>
    <property type="match status" value="1"/>
</dbReference>
<dbReference type="InterPro" id="IPR041577">
    <property type="entry name" value="RT_RNaseH_2"/>
</dbReference>
<evidence type="ECO:0000259" key="2">
    <source>
        <dbReference type="Pfam" id="PF17919"/>
    </source>
</evidence>
<feature type="domain" description="Reverse transcriptase/retrotransposon-derived protein RNase H-like" evidence="2">
    <location>
        <begin position="56"/>
        <end position="150"/>
    </location>
</feature>
<accession>A0AAQ3MGU5</accession>
<dbReference type="FunFam" id="1.10.340.70:FF:000001">
    <property type="entry name" value="Retrovirus-related Pol polyprotein from transposon gypsy-like Protein"/>
    <property type="match status" value="1"/>
</dbReference>
<evidence type="ECO:0000256" key="1">
    <source>
        <dbReference type="ARBA" id="ARBA00023268"/>
    </source>
</evidence>
<evidence type="ECO:0008006" key="6">
    <source>
        <dbReference type="Google" id="ProtNLM"/>
    </source>
</evidence>
<dbReference type="SUPFAM" id="SSF56672">
    <property type="entry name" value="DNA/RNA polymerases"/>
    <property type="match status" value="1"/>
</dbReference>
<dbReference type="PANTHER" id="PTHR37984">
    <property type="entry name" value="PROTEIN CBG26694"/>
    <property type="match status" value="1"/>
</dbReference>
<protein>
    <recommendedName>
        <fullName evidence="6">Reverse transcriptase/retrotransposon-derived protein RNase H-like domain-containing protein</fullName>
    </recommendedName>
</protein>
<dbReference type="Gene3D" id="1.10.340.70">
    <property type="match status" value="1"/>
</dbReference>
<organism evidence="4 5">
    <name type="scientific">Vigna mungo</name>
    <name type="common">Black gram</name>
    <name type="synonym">Phaseolus mungo</name>
    <dbReference type="NCBI Taxonomy" id="3915"/>
    <lineage>
        <taxon>Eukaryota</taxon>
        <taxon>Viridiplantae</taxon>
        <taxon>Streptophyta</taxon>
        <taxon>Embryophyta</taxon>
        <taxon>Tracheophyta</taxon>
        <taxon>Spermatophyta</taxon>
        <taxon>Magnoliopsida</taxon>
        <taxon>eudicotyledons</taxon>
        <taxon>Gunneridae</taxon>
        <taxon>Pentapetalae</taxon>
        <taxon>rosids</taxon>
        <taxon>fabids</taxon>
        <taxon>Fabales</taxon>
        <taxon>Fabaceae</taxon>
        <taxon>Papilionoideae</taxon>
        <taxon>50 kb inversion clade</taxon>
        <taxon>NPAAA clade</taxon>
        <taxon>indigoferoid/millettioid clade</taxon>
        <taxon>Phaseoleae</taxon>
        <taxon>Vigna</taxon>
    </lineage>
</organism>
<dbReference type="Pfam" id="PF17921">
    <property type="entry name" value="Integrase_H2C2"/>
    <property type="match status" value="1"/>
</dbReference>